<keyword evidence="2 4" id="KW-0863">Zinc-finger</keyword>
<dbReference type="GO" id="GO:0008270">
    <property type="term" value="F:zinc ion binding"/>
    <property type="evidence" value="ECO:0007669"/>
    <property type="project" value="UniProtKB-KW"/>
</dbReference>
<accession>A0AAD8X762</accession>
<evidence type="ECO:0000256" key="2">
    <source>
        <dbReference type="ARBA" id="ARBA00022771"/>
    </source>
</evidence>
<gene>
    <name evidence="7" type="ORF">QYE76_012956</name>
</gene>
<dbReference type="PANTHER" id="PTHR47718:SF18">
    <property type="entry name" value="PROTEIN FAR1-RELATED SEQUENCE 5-LIKE"/>
    <property type="match status" value="1"/>
</dbReference>
<dbReference type="AlphaFoldDB" id="A0AAD8X762"/>
<evidence type="ECO:0000256" key="1">
    <source>
        <dbReference type="ARBA" id="ARBA00022723"/>
    </source>
</evidence>
<evidence type="ECO:0000256" key="3">
    <source>
        <dbReference type="ARBA" id="ARBA00022833"/>
    </source>
</evidence>
<feature type="domain" description="SWIM-type" evidence="6">
    <location>
        <begin position="572"/>
        <end position="608"/>
    </location>
</feature>
<protein>
    <recommendedName>
        <fullName evidence="6">SWIM-type domain-containing protein</fullName>
    </recommendedName>
</protein>
<keyword evidence="1" id="KW-0479">Metal-binding</keyword>
<reference evidence="7" key="1">
    <citation type="submission" date="2023-07" db="EMBL/GenBank/DDBJ databases">
        <title>A chromosome-level genome assembly of Lolium multiflorum.</title>
        <authorList>
            <person name="Chen Y."/>
            <person name="Copetti D."/>
            <person name="Kolliker R."/>
            <person name="Studer B."/>
        </authorList>
    </citation>
    <scope>NUCLEOTIDE SEQUENCE</scope>
    <source>
        <strain evidence="7">02402/16</strain>
        <tissue evidence="7">Leaf</tissue>
    </source>
</reference>
<feature type="region of interest" description="Disordered" evidence="5">
    <location>
        <begin position="717"/>
        <end position="757"/>
    </location>
</feature>
<evidence type="ECO:0000313" key="7">
    <source>
        <dbReference type="EMBL" id="KAK1696259.1"/>
    </source>
</evidence>
<dbReference type="Pfam" id="PF03101">
    <property type="entry name" value="FAR1"/>
    <property type="match status" value="1"/>
</dbReference>
<dbReference type="Pfam" id="PF10551">
    <property type="entry name" value="MULE"/>
    <property type="match status" value="1"/>
</dbReference>
<dbReference type="InterPro" id="IPR018289">
    <property type="entry name" value="MULE_transposase_dom"/>
</dbReference>
<dbReference type="Pfam" id="PF04434">
    <property type="entry name" value="SWIM"/>
    <property type="match status" value="1"/>
</dbReference>
<dbReference type="SMART" id="SM00575">
    <property type="entry name" value="ZnF_PMZ"/>
    <property type="match status" value="1"/>
</dbReference>
<dbReference type="PANTHER" id="PTHR47718">
    <property type="entry name" value="OS01G0519700 PROTEIN"/>
    <property type="match status" value="1"/>
</dbReference>
<organism evidence="7 8">
    <name type="scientific">Lolium multiflorum</name>
    <name type="common">Italian ryegrass</name>
    <name type="synonym">Lolium perenne subsp. multiflorum</name>
    <dbReference type="NCBI Taxonomy" id="4521"/>
    <lineage>
        <taxon>Eukaryota</taxon>
        <taxon>Viridiplantae</taxon>
        <taxon>Streptophyta</taxon>
        <taxon>Embryophyta</taxon>
        <taxon>Tracheophyta</taxon>
        <taxon>Spermatophyta</taxon>
        <taxon>Magnoliopsida</taxon>
        <taxon>Liliopsida</taxon>
        <taxon>Poales</taxon>
        <taxon>Poaceae</taxon>
        <taxon>BOP clade</taxon>
        <taxon>Pooideae</taxon>
        <taxon>Poodae</taxon>
        <taxon>Poeae</taxon>
        <taxon>Poeae Chloroplast Group 2 (Poeae type)</taxon>
        <taxon>Loliodinae</taxon>
        <taxon>Loliinae</taxon>
        <taxon>Lolium</taxon>
    </lineage>
</organism>
<keyword evidence="8" id="KW-1185">Reference proteome</keyword>
<evidence type="ECO:0000256" key="5">
    <source>
        <dbReference type="SAM" id="MobiDB-lite"/>
    </source>
</evidence>
<dbReference type="PROSITE" id="PS50966">
    <property type="entry name" value="ZF_SWIM"/>
    <property type="match status" value="1"/>
</dbReference>
<feature type="compositionally biased region" description="Basic residues" evidence="5">
    <location>
        <begin position="743"/>
        <end position="757"/>
    </location>
</feature>
<evidence type="ECO:0000259" key="6">
    <source>
        <dbReference type="PROSITE" id="PS50966"/>
    </source>
</evidence>
<comment type="caution">
    <text evidence="7">The sequence shown here is derived from an EMBL/GenBank/DDBJ whole genome shotgun (WGS) entry which is preliminary data.</text>
</comment>
<proteinExistence type="predicted"/>
<evidence type="ECO:0000313" key="8">
    <source>
        <dbReference type="Proteomes" id="UP001231189"/>
    </source>
</evidence>
<sequence length="757" mass="86558">MEPLETIAQSLGSTTATTLEDDANSFFTGAMLSSSYDGDSYSTPMRKKNLPFCGTTYEPECNDELQPKIGMEFDSWENGESFYTRYAHEVGFSVRTGTQHLAKDRVALWKRFVCAKQGWRKAKELSNESVKKRKRNVKISRCGCEAMIGLKRRNDGKYVVARLVLQHTHQLVSPSKRQFLRSNREVSSELRSKLFTCHKALIGTSATYRLLSVERGPGQVGCMKRDLQNCYRDFKETIKDSDAQTIIGAMKTKQSINPSFFFDYKLDEENKLTHIFWADGTSRKNYALFGQVVSFDSTYRTNQYDMVFAPFTGVNHHDSCVTFGVAFLANETFESYKWLFSTFLAAMGGVAPKLIITDEDASMKEAVPAVFPSTRHRFCMWHILNKLPEKVGRDLMKDEDFLKRFGICVWASETPDEFEEKWNLVISDYGLGNNGWLASKFDIRQRWIPAYFHDVPLGGILRTTSRSESENAFFGHFLNRRLSLLEFWIRYETAIDEQRQKELENDHNSLHTQPVLCTNWGMESHGRDVYTHSIFKLFQLEVLAARDKCDVQKMEQVGELKKTCLTGSGRPREVIYNNRTKIAQCSCKMFESVGIPCSHIIIVLKWEKCLEIPSHYVLDRWTKTATQKVVHDCNGNVLQGSCTSLPSPIKLLYSDTCSKFNMGMLAAKQCEEKMKYFQKAIFEVVDHVLNMGTKSEHNKVKEFESFVGSTFPTDISIHPPDIAHTKGNGHRFRKASEIAATGKNKKRAQSSKKPKQD</sequence>
<keyword evidence="3" id="KW-0862">Zinc</keyword>
<evidence type="ECO:0000256" key="4">
    <source>
        <dbReference type="PROSITE-ProRule" id="PRU00325"/>
    </source>
</evidence>
<name>A0AAD8X762_LOLMU</name>
<dbReference type="Proteomes" id="UP001231189">
    <property type="component" value="Unassembled WGS sequence"/>
</dbReference>
<dbReference type="InterPro" id="IPR007527">
    <property type="entry name" value="Znf_SWIM"/>
</dbReference>
<dbReference type="EMBL" id="JAUUTY010000001">
    <property type="protein sequence ID" value="KAK1696259.1"/>
    <property type="molecule type" value="Genomic_DNA"/>
</dbReference>
<dbReference type="InterPro" id="IPR006564">
    <property type="entry name" value="Znf_PMZ"/>
</dbReference>
<dbReference type="InterPro" id="IPR004330">
    <property type="entry name" value="FAR1_DNA_bnd_dom"/>
</dbReference>